<feature type="region of interest" description="Disordered" evidence="11">
    <location>
        <begin position="409"/>
        <end position="445"/>
    </location>
</feature>
<keyword evidence="4" id="KW-0808">Transferase</keyword>
<evidence type="ECO:0000256" key="2">
    <source>
        <dbReference type="ARBA" id="ARBA00004606"/>
    </source>
</evidence>
<dbReference type="PANTHER" id="PTHR31646">
    <property type="entry name" value="ALPHA-1,2-MANNOSYLTRANSFERASE MNN2"/>
    <property type="match status" value="1"/>
</dbReference>
<evidence type="ECO:0000256" key="9">
    <source>
        <dbReference type="ARBA" id="ARBA00023136"/>
    </source>
</evidence>
<protein>
    <submittedName>
        <fullName evidence="13">Unnamed protein product</fullName>
    </submittedName>
</protein>
<keyword evidence="6" id="KW-0735">Signal-anchor</keyword>
<name>A0A9W6U8N1_9STRA</name>
<evidence type="ECO:0000256" key="8">
    <source>
        <dbReference type="ARBA" id="ARBA00023034"/>
    </source>
</evidence>
<evidence type="ECO:0000256" key="6">
    <source>
        <dbReference type="ARBA" id="ARBA00022968"/>
    </source>
</evidence>
<evidence type="ECO:0000256" key="12">
    <source>
        <dbReference type="SAM" id="SignalP"/>
    </source>
</evidence>
<feature type="compositionally biased region" description="Basic and acidic residues" evidence="11">
    <location>
        <begin position="409"/>
        <end position="418"/>
    </location>
</feature>
<evidence type="ECO:0000256" key="5">
    <source>
        <dbReference type="ARBA" id="ARBA00022692"/>
    </source>
</evidence>
<dbReference type="SUPFAM" id="SSF53448">
    <property type="entry name" value="Nucleotide-diphospho-sugar transferases"/>
    <property type="match status" value="1"/>
</dbReference>
<evidence type="ECO:0000256" key="11">
    <source>
        <dbReference type="SAM" id="MobiDB-lite"/>
    </source>
</evidence>
<evidence type="ECO:0000256" key="1">
    <source>
        <dbReference type="ARBA" id="ARBA00004394"/>
    </source>
</evidence>
<dbReference type="GO" id="GO:0000026">
    <property type="term" value="F:alpha-1,2-mannosyltransferase activity"/>
    <property type="evidence" value="ECO:0007669"/>
    <property type="project" value="TreeGrafter"/>
</dbReference>
<gene>
    <name evidence="13" type="ORF">Plil01_001178500</name>
</gene>
<evidence type="ECO:0000256" key="3">
    <source>
        <dbReference type="ARBA" id="ARBA00009105"/>
    </source>
</evidence>
<dbReference type="OrthoDB" id="430354at2759"/>
<proteinExistence type="inferred from homology"/>
<keyword evidence="7" id="KW-1133">Transmembrane helix</keyword>
<keyword evidence="5" id="KW-0812">Transmembrane</keyword>
<dbReference type="Pfam" id="PF11051">
    <property type="entry name" value="Mannosyl_trans3"/>
    <property type="match status" value="1"/>
</dbReference>
<comment type="caution">
    <text evidence="13">The sequence shown here is derived from an EMBL/GenBank/DDBJ whole genome shotgun (WGS) entry which is preliminary data.</text>
</comment>
<evidence type="ECO:0000313" key="14">
    <source>
        <dbReference type="Proteomes" id="UP001165083"/>
    </source>
</evidence>
<accession>A0A9W6U8N1</accession>
<sequence>MRAPSWGMLLIAMMLLLPIACAVTEMDDLLLDSNGTAPGEPPELPSGRGAPRRFRCVGWRATGDCTPDGPREPQNDKSCDEVITSGSSGFCEIEDVNSGEHFKAMYSHCSGLLPKTFFRCSESPNFANFQLGVHAVVQKAQVPGFSLSNAVGHNQAPRDGIVMVVYPQVLASAYASIRVLRDVLKCRLPIEIWFHVDEIGDDLAQLAPLQKLAIFVGRVSFRPMYNPRAKGFASRIFSIYHSQFARVLFLDADNVPVRDPSFLFASNEFEANGAVFWPDFWHPRHTLSNVHEKSMLWELLHMPFVDMFEQESGQLLVDRTRHAAPLELVYFYAFHEPNYFQKLNLVQGDKDLFRLAWMKLKAPFHMIETVPSIAGRAVEDSFCGMTMVQHDADGEVLFMHRNQYKLTGEHDERLKTEVAEESTSGSDSGSMAAPPPEQHLGAPQPDQYPDAIIWTHLLSFPRNTSIELYRVDAYRAVPLFPAWQPCYDHRDVSSLEHFEMHEISGMSFGGLESDLRHYAQEARQR</sequence>
<evidence type="ECO:0000256" key="10">
    <source>
        <dbReference type="ARBA" id="ARBA00037847"/>
    </source>
</evidence>
<dbReference type="InterPro" id="IPR022751">
    <property type="entry name" value="Alpha_mannosyltransferase"/>
</dbReference>
<reference evidence="13" key="1">
    <citation type="submission" date="2023-04" db="EMBL/GenBank/DDBJ databases">
        <title>Phytophthora lilii NBRC 32176.</title>
        <authorList>
            <person name="Ichikawa N."/>
            <person name="Sato H."/>
            <person name="Tonouchi N."/>
        </authorList>
    </citation>
    <scope>NUCLEOTIDE SEQUENCE</scope>
    <source>
        <strain evidence="13">NBRC 32176</strain>
    </source>
</reference>
<dbReference type="GO" id="GO:0000139">
    <property type="term" value="C:Golgi membrane"/>
    <property type="evidence" value="ECO:0007669"/>
    <property type="project" value="UniProtKB-SubCell"/>
</dbReference>
<keyword evidence="8" id="KW-0333">Golgi apparatus</keyword>
<comment type="similarity">
    <text evidence="3">Belongs to the MNN1/MNT family.</text>
</comment>
<feature type="signal peptide" evidence="12">
    <location>
        <begin position="1"/>
        <end position="22"/>
    </location>
</feature>
<keyword evidence="14" id="KW-1185">Reference proteome</keyword>
<dbReference type="AlphaFoldDB" id="A0A9W6U8N1"/>
<dbReference type="Proteomes" id="UP001165083">
    <property type="component" value="Unassembled WGS sequence"/>
</dbReference>
<keyword evidence="9" id="KW-0472">Membrane</keyword>
<comment type="subcellular location">
    <subcellularLocation>
        <location evidence="10">Endomembrane system</location>
        <topology evidence="10">Single-pass membrane protein</topology>
    </subcellularLocation>
    <subcellularLocation>
        <location evidence="1">Golgi apparatus membrane</location>
    </subcellularLocation>
    <subcellularLocation>
        <location evidence="2">Membrane</location>
        <topology evidence="2">Single-pass type II membrane protein</topology>
    </subcellularLocation>
</comment>
<dbReference type="PANTHER" id="PTHR31646:SF1">
    <property type="entry name" value="ALPHA-1,2-MANNOSYLTRANSFERASE MNN2"/>
    <property type="match status" value="1"/>
</dbReference>
<evidence type="ECO:0000256" key="4">
    <source>
        <dbReference type="ARBA" id="ARBA00022679"/>
    </source>
</evidence>
<dbReference type="EMBL" id="BSXW01000692">
    <property type="protein sequence ID" value="GMF28070.1"/>
    <property type="molecule type" value="Genomic_DNA"/>
</dbReference>
<keyword evidence="12" id="KW-0732">Signal</keyword>
<dbReference type="InterPro" id="IPR029044">
    <property type="entry name" value="Nucleotide-diphossugar_trans"/>
</dbReference>
<feature type="chain" id="PRO_5040851253" evidence="12">
    <location>
        <begin position="23"/>
        <end position="525"/>
    </location>
</feature>
<dbReference type="GO" id="GO:0046354">
    <property type="term" value="P:mannan biosynthetic process"/>
    <property type="evidence" value="ECO:0007669"/>
    <property type="project" value="TreeGrafter"/>
</dbReference>
<organism evidence="13 14">
    <name type="scientific">Phytophthora lilii</name>
    <dbReference type="NCBI Taxonomy" id="2077276"/>
    <lineage>
        <taxon>Eukaryota</taxon>
        <taxon>Sar</taxon>
        <taxon>Stramenopiles</taxon>
        <taxon>Oomycota</taxon>
        <taxon>Peronosporomycetes</taxon>
        <taxon>Peronosporales</taxon>
        <taxon>Peronosporaceae</taxon>
        <taxon>Phytophthora</taxon>
    </lineage>
</organism>
<evidence type="ECO:0000256" key="7">
    <source>
        <dbReference type="ARBA" id="ARBA00022989"/>
    </source>
</evidence>
<evidence type="ECO:0000313" key="13">
    <source>
        <dbReference type="EMBL" id="GMF28070.1"/>
    </source>
</evidence>